<evidence type="ECO:0000313" key="2">
    <source>
        <dbReference type="EMBL" id="QCK88097.1"/>
    </source>
</evidence>
<gene>
    <name evidence="2" type="ORF">E8L99_21215</name>
</gene>
<dbReference type="EMBL" id="CP039865">
    <property type="protein sequence ID" value="QCK88097.1"/>
    <property type="molecule type" value="Genomic_DNA"/>
</dbReference>
<evidence type="ECO:0000313" key="3">
    <source>
        <dbReference type="Proteomes" id="UP000298588"/>
    </source>
</evidence>
<feature type="transmembrane region" description="Helical" evidence="1">
    <location>
        <begin position="149"/>
        <end position="167"/>
    </location>
</feature>
<evidence type="ECO:0000256" key="1">
    <source>
        <dbReference type="SAM" id="Phobius"/>
    </source>
</evidence>
<dbReference type="AlphaFoldDB" id="A0A4D7QSS7"/>
<dbReference type="OrthoDB" id="9957067at2"/>
<name>A0A4D7QSS7_9HYPH</name>
<protein>
    <submittedName>
        <fullName evidence="2">Uncharacterized protein</fullName>
    </submittedName>
</protein>
<feature type="transmembrane region" description="Helical" evidence="1">
    <location>
        <begin position="117"/>
        <end position="137"/>
    </location>
</feature>
<sequence length="177" mass="18081">MPPAAPPPRKARPWLLAIGWLLTLPGLWVITSLILLAPVSGLGGCAAPSGLSFPPCPPGPWAALADSMRLTVALTAILSFVGIGAVPPLYTLTFAATRLALWIGRHGSGGDGGRGPLFGFLMVLGLVVVGSMVATIASSSPQPGEVASGLLGLGAMVGVFYGGYRLIRWGIRRLTSA</sequence>
<keyword evidence="1" id="KW-0472">Membrane</keyword>
<accession>A0A4D7QSS7</accession>
<keyword evidence="1" id="KW-0812">Transmembrane</keyword>
<dbReference type="KEGG" id="paqt:E8L99_21215"/>
<organism evidence="2 3">
    <name type="scientific">Phreatobacter aquaticus</name>
    <dbReference type="NCBI Taxonomy" id="2570229"/>
    <lineage>
        <taxon>Bacteria</taxon>
        <taxon>Pseudomonadati</taxon>
        <taxon>Pseudomonadota</taxon>
        <taxon>Alphaproteobacteria</taxon>
        <taxon>Hyphomicrobiales</taxon>
        <taxon>Phreatobacteraceae</taxon>
        <taxon>Phreatobacter</taxon>
    </lineage>
</organism>
<feature type="transmembrane region" description="Helical" evidence="1">
    <location>
        <begin position="76"/>
        <end position="96"/>
    </location>
</feature>
<dbReference type="RefSeq" id="WP_137101425.1">
    <property type="nucleotide sequence ID" value="NZ_CP039865.1"/>
</dbReference>
<reference evidence="2 3" key="1">
    <citation type="submission" date="2019-04" db="EMBL/GenBank/DDBJ databases">
        <title>Phreatobacter aquaticus sp. nov.</title>
        <authorList>
            <person name="Choi A."/>
            <person name="Baek K."/>
        </authorList>
    </citation>
    <scope>NUCLEOTIDE SEQUENCE [LARGE SCALE GENOMIC DNA]</scope>
    <source>
        <strain evidence="2 3">NMCR1094</strain>
    </source>
</reference>
<keyword evidence="1" id="KW-1133">Transmembrane helix</keyword>
<proteinExistence type="predicted"/>
<dbReference type="Proteomes" id="UP000298588">
    <property type="component" value="Chromosome"/>
</dbReference>
<keyword evidence="3" id="KW-1185">Reference proteome</keyword>